<dbReference type="Pfam" id="PF04138">
    <property type="entry name" value="GtrA_DPMS_TM"/>
    <property type="match status" value="1"/>
</dbReference>
<reference evidence="8 9" key="1">
    <citation type="journal article" date="2015" name="Genome Announc.">
        <title>Expanding the biotechnology potential of lactobacilli through comparative genomics of 213 strains and associated genera.</title>
        <authorList>
            <person name="Sun Z."/>
            <person name="Harris H.M."/>
            <person name="McCann A."/>
            <person name="Guo C."/>
            <person name="Argimon S."/>
            <person name="Zhang W."/>
            <person name="Yang X."/>
            <person name="Jeffery I.B."/>
            <person name="Cooney J.C."/>
            <person name="Kagawa T.F."/>
            <person name="Liu W."/>
            <person name="Song Y."/>
            <person name="Salvetti E."/>
            <person name="Wrobel A."/>
            <person name="Rasinkangas P."/>
            <person name="Parkhill J."/>
            <person name="Rea M.C."/>
            <person name="O'Sullivan O."/>
            <person name="Ritari J."/>
            <person name="Douillard F.P."/>
            <person name="Paul Ross R."/>
            <person name="Yang R."/>
            <person name="Briner A.E."/>
            <person name="Felis G.E."/>
            <person name="de Vos W.M."/>
            <person name="Barrangou R."/>
            <person name="Klaenhammer T.R."/>
            <person name="Caufield P.W."/>
            <person name="Cui Y."/>
            <person name="Zhang H."/>
            <person name="O'Toole P.W."/>
        </authorList>
    </citation>
    <scope>NUCLEOTIDE SEQUENCE [LARGE SCALE GENOMIC DNA]</scope>
    <source>
        <strain evidence="8 9">LMG 26013</strain>
    </source>
</reference>
<organism evidence="8 9">
    <name type="scientific">Lactiplantibacillus xiangfangensis</name>
    <dbReference type="NCBI Taxonomy" id="942150"/>
    <lineage>
        <taxon>Bacteria</taxon>
        <taxon>Bacillati</taxon>
        <taxon>Bacillota</taxon>
        <taxon>Bacilli</taxon>
        <taxon>Lactobacillales</taxon>
        <taxon>Lactobacillaceae</taxon>
        <taxon>Lactiplantibacillus</taxon>
    </lineage>
</organism>
<dbReference type="PANTHER" id="PTHR38459:SF5">
    <property type="entry name" value="CELL WALL TEICHOIC ACID GLYCOSYLATION PROTEIN GTCA"/>
    <property type="match status" value="1"/>
</dbReference>
<sequence>MTKPKTTSELTPDTEMTAEEMLEPIADLDAELASPKKQTRNQAVRYVLWGLISVAVNFVTFYLMDQVFKVEYQVANATAWIISVQVAFWVDRLLVFKHHSAHPFREMGKFYGTRIATYLIEALVLWITISLVGTSAPIAKLIGQLCAIIGNFFLSKLFVFRK</sequence>
<evidence type="ECO:0000256" key="4">
    <source>
        <dbReference type="ARBA" id="ARBA00022989"/>
    </source>
</evidence>
<dbReference type="RefSeq" id="WP_057707547.1">
    <property type="nucleotide sequence ID" value="NZ_JQCL01000098.1"/>
</dbReference>
<accession>A0A0R2M5W3</accession>
<dbReference type="InterPro" id="IPR007267">
    <property type="entry name" value="GtrA_DPMS_TM"/>
</dbReference>
<feature type="domain" description="GtrA/DPMS transmembrane" evidence="7">
    <location>
        <begin position="45"/>
        <end position="160"/>
    </location>
</feature>
<feature type="transmembrane region" description="Helical" evidence="6">
    <location>
        <begin position="138"/>
        <end position="159"/>
    </location>
</feature>
<keyword evidence="5 6" id="KW-0472">Membrane</keyword>
<evidence type="ECO:0000256" key="1">
    <source>
        <dbReference type="ARBA" id="ARBA00004141"/>
    </source>
</evidence>
<feature type="transmembrane region" description="Helical" evidence="6">
    <location>
        <begin position="70"/>
        <end position="90"/>
    </location>
</feature>
<name>A0A0R2M5W3_9LACO</name>
<evidence type="ECO:0000256" key="2">
    <source>
        <dbReference type="ARBA" id="ARBA00009399"/>
    </source>
</evidence>
<proteinExistence type="inferred from homology"/>
<comment type="subcellular location">
    <subcellularLocation>
        <location evidence="1">Membrane</location>
        <topology evidence="1">Multi-pass membrane protein</topology>
    </subcellularLocation>
</comment>
<protein>
    <submittedName>
        <fullName evidence="8">Teichoic acid glycosylation protein</fullName>
    </submittedName>
</protein>
<feature type="transmembrane region" description="Helical" evidence="6">
    <location>
        <begin position="111"/>
        <end position="132"/>
    </location>
</feature>
<evidence type="ECO:0000256" key="6">
    <source>
        <dbReference type="SAM" id="Phobius"/>
    </source>
</evidence>
<comment type="similarity">
    <text evidence="2">Belongs to the GtrA family.</text>
</comment>
<evidence type="ECO:0000259" key="7">
    <source>
        <dbReference type="Pfam" id="PF04138"/>
    </source>
</evidence>
<gene>
    <name evidence="8" type="ORF">IV64_GL001258</name>
</gene>
<dbReference type="PANTHER" id="PTHR38459">
    <property type="entry name" value="PROPHAGE BACTOPRENOL-LINKED GLUCOSE TRANSLOCASE HOMOLOG"/>
    <property type="match status" value="1"/>
</dbReference>
<dbReference type="InterPro" id="IPR051401">
    <property type="entry name" value="GtrA_CellWall_Glycosyl"/>
</dbReference>
<keyword evidence="3 6" id="KW-0812">Transmembrane</keyword>
<feature type="transmembrane region" description="Helical" evidence="6">
    <location>
        <begin position="46"/>
        <end position="64"/>
    </location>
</feature>
<keyword evidence="9" id="KW-1185">Reference proteome</keyword>
<evidence type="ECO:0000256" key="5">
    <source>
        <dbReference type="ARBA" id="ARBA00023136"/>
    </source>
</evidence>
<keyword evidence="4 6" id="KW-1133">Transmembrane helix</keyword>
<dbReference type="EMBL" id="JQCL01000098">
    <property type="protein sequence ID" value="KRO07804.1"/>
    <property type="molecule type" value="Genomic_DNA"/>
</dbReference>
<dbReference type="PATRIC" id="fig|942150.3.peg.1295"/>
<evidence type="ECO:0000313" key="9">
    <source>
        <dbReference type="Proteomes" id="UP000051783"/>
    </source>
</evidence>
<dbReference type="GO" id="GO:0000271">
    <property type="term" value="P:polysaccharide biosynthetic process"/>
    <property type="evidence" value="ECO:0007669"/>
    <property type="project" value="InterPro"/>
</dbReference>
<dbReference type="GO" id="GO:0005886">
    <property type="term" value="C:plasma membrane"/>
    <property type="evidence" value="ECO:0007669"/>
    <property type="project" value="TreeGrafter"/>
</dbReference>
<dbReference type="AlphaFoldDB" id="A0A0R2M5W3"/>
<dbReference type="STRING" id="942150.IV64_GL001258"/>
<evidence type="ECO:0000256" key="3">
    <source>
        <dbReference type="ARBA" id="ARBA00022692"/>
    </source>
</evidence>
<evidence type="ECO:0000313" key="8">
    <source>
        <dbReference type="EMBL" id="KRO07804.1"/>
    </source>
</evidence>
<dbReference type="Proteomes" id="UP000051783">
    <property type="component" value="Unassembled WGS sequence"/>
</dbReference>
<comment type="caution">
    <text evidence="8">The sequence shown here is derived from an EMBL/GenBank/DDBJ whole genome shotgun (WGS) entry which is preliminary data.</text>
</comment>